<reference evidence="1" key="1">
    <citation type="submission" date="2020-11" db="EMBL/GenBank/DDBJ databases">
        <authorList>
            <person name="Tran Van P."/>
        </authorList>
    </citation>
    <scope>NUCLEOTIDE SEQUENCE</scope>
</reference>
<accession>A0A7R9IQH0</accession>
<dbReference type="EMBL" id="OE006195">
    <property type="protein sequence ID" value="CAD7462516.1"/>
    <property type="molecule type" value="Genomic_DNA"/>
</dbReference>
<dbReference type="Gene3D" id="3.40.1620.30">
    <property type="entry name" value="ERCC4, Mus81-Eme1 complex, nuclease domain, subdomain 1"/>
    <property type="match status" value="1"/>
</dbReference>
<organism evidence="1">
    <name type="scientific">Timema tahoe</name>
    <dbReference type="NCBI Taxonomy" id="61484"/>
    <lineage>
        <taxon>Eukaryota</taxon>
        <taxon>Metazoa</taxon>
        <taxon>Ecdysozoa</taxon>
        <taxon>Arthropoda</taxon>
        <taxon>Hexapoda</taxon>
        <taxon>Insecta</taxon>
        <taxon>Pterygota</taxon>
        <taxon>Neoptera</taxon>
        <taxon>Polyneoptera</taxon>
        <taxon>Phasmatodea</taxon>
        <taxon>Timematodea</taxon>
        <taxon>Timematoidea</taxon>
        <taxon>Timematidae</taxon>
        <taxon>Timema</taxon>
    </lineage>
</organism>
<protein>
    <recommendedName>
        <fullName evidence="2">Tesmin/TSO1-like CXC domain-containing protein</fullName>
    </recommendedName>
</protein>
<proteinExistence type="predicted"/>
<name>A0A7R9IQH0_9NEOP</name>
<evidence type="ECO:0000313" key="1">
    <source>
        <dbReference type="EMBL" id="CAD7462516.1"/>
    </source>
</evidence>
<sequence>MMLFERMLLKRDEDLSTYFHYEISPYPMSQFTNCGMKKKIKFAMYDEFESVPDSVLDVIIVIDRGLKYFHQLRLVQTWLGNALNPEQWGWSRQHGEFMPIKTTLKPAHQVILKMILCSCKGSCSSPQCTCVKSGVTCESLCKNCEGVSCANCEKELPTPLLDDELDGYDDLTIDEEQNEHDFLEFLIFLDYIHVMLDQQLLTAEYGGELLVALQGAELQYNIQNQSVPLTVTWTREVRQHHMDENMKCRMEPLTGGVNRASCERSNLDYPGSTIRVLCRLSPNTAWPNILSQLTPYCLLAPYCQNFLATHCLDPHRAIIIKRGKNRKGRLARYLIIRKR</sequence>
<dbReference type="InterPro" id="IPR043086">
    <property type="entry name" value="EME1_nucdom_sub1"/>
</dbReference>
<evidence type="ECO:0008006" key="2">
    <source>
        <dbReference type="Google" id="ProtNLM"/>
    </source>
</evidence>
<gene>
    <name evidence="1" type="ORF">TTEB3V08_LOCUS10407</name>
</gene>
<dbReference type="AlphaFoldDB" id="A0A7R9IQH0"/>